<reference evidence="2 3" key="1">
    <citation type="submission" date="2020-07" db="EMBL/GenBank/DDBJ databases">
        <title>Sequencing the genomes of 1000 actinobacteria strains.</title>
        <authorList>
            <person name="Klenk H.-P."/>
        </authorList>
    </citation>
    <scope>NUCLEOTIDE SEQUENCE [LARGE SCALE GENOMIC DNA]</scope>
    <source>
        <strain evidence="2 3">DSM 104006</strain>
    </source>
</reference>
<organism evidence="2 3">
    <name type="scientific">Amycolatopsis endophytica</name>
    <dbReference type="NCBI Taxonomy" id="860233"/>
    <lineage>
        <taxon>Bacteria</taxon>
        <taxon>Bacillati</taxon>
        <taxon>Actinomycetota</taxon>
        <taxon>Actinomycetes</taxon>
        <taxon>Pseudonocardiales</taxon>
        <taxon>Pseudonocardiaceae</taxon>
        <taxon>Amycolatopsis</taxon>
    </lineage>
</organism>
<dbReference type="EMBL" id="JACCFK010000002">
    <property type="protein sequence ID" value="NYI93104.1"/>
    <property type="molecule type" value="Genomic_DNA"/>
</dbReference>
<protein>
    <recommendedName>
        <fullName evidence="4">Secreted protein</fullName>
    </recommendedName>
</protein>
<dbReference type="RefSeq" id="WP_179777331.1">
    <property type="nucleotide sequence ID" value="NZ_JACCFK010000002.1"/>
</dbReference>
<keyword evidence="3" id="KW-1185">Reference proteome</keyword>
<evidence type="ECO:0000313" key="3">
    <source>
        <dbReference type="Proteomes" id="UP000549616"/>
    </source>
</evidence>
<feature type="chain" id="PRO_5032366497" description="Secreted protein" evidence="1">
    <location>
        <begin position="24"/>
        <end position="96"/>
    </location>
</feature>
<accession>A0A853BEC2</accession>
<gene>
    <name evidence="2" type="ORF">HNR02_006479</name>
</gene>
<evidence type="ECO:0000313" key="2">
    <source>
        <dbReference type="EMBL" id="NYI93104.1"/>
    </source>
</evidence>
<keyword evidence="1" id="KW-0732">Signal</keyword>
<name>A0A853BEC2_9PSEU</name>
<proteinExistence type="predicted"/>
<sequence length="96" mass="9590">MRLRLAAGLAAAALLAAATPAWAGEPSPVDVLGACAELTGTGPGWALLRNDCGAAIDASVVLTGGERAACVPIAAHGTATLTWESEERAEYAVDCL</sequence>
<comment type="caution">
    <text evidence="2">The sequence shown here is derived from an EMBL/GenBank/DDBJ whole genome shotgun (WGS) entry which is preliminary data.</text>
</comment>
<dbReference type="Proteomes" id="UP000549616">
    <property type="component" value="Unassembled WGS sequence"/>
</dbReference>
<feature type="signal peptide" evidence="1">
    <location>
        <begin position="1"/>
        <end position="23"/>
    </location>
</feature>
<dbReference type="AlphaFoldDB" id="A0A853BEC2"/>
<evidence type="ECO:0008006" key="4">
    <source>
        <dbReference type="Google" id="ProtNLM"/>
    </source>
</evidence>
<evidence type="ECO:0000256" key="1">
    <source>
        <dbReference type="SAM" id="SignalP"/>
    </source>
</evidence>